<dbReference type="AlphaFoldDB" id="A0A0L6UWU7"/>
<keyword evidence="3" id="KW-1185">Reference proteome</keyword>
<keyword evidence="1" id="KW-1133">Transmembrane helix</keyword>
<comment type="caution">
    <text evidence="2">The sequence shown here is derived from an EMBL/GenBank/DDBJ whole genome shotgun (WGS) entry which is preliminary data.</text>
</comment>
<dbReference type="Proteomes" id="UP000037035">
    <property type="component" value="Unassembled WGS sequence"/>
</dbReference>
<keyword evidence="1" id="KW-0812">Transmembrane</keyword>
<feature type="transmembrane region" description="Helical" evidence="1">
    <location>
        <begin position="588"/>
        <end position="611"/>
    </location>
</feature>
<evidence type="ECO:0000256" key="1">
    <source>
        <dbReference type="SAM" id="Phobius"/>
    </source>
</evidence>
<reference evidence="2 3" key="1">
    <citation type="submission" date="2015-08" db="EMBL/GenBank/DDBJ databases">
        <title>Next Generation Sequencing and Analysis of the Genome of Puccinia sorghi L Schw, the Causal Agent of Maize Common Rust.</title>
        <authorList>
            <person name="Rochi L."/>
            <person name="Burguener G."/>
            <person name="Darino M."/>
            <person name="Turjanski A."/>
            <person name="Kreff E."/>
            <person name="Dieguez M.J."/>
            <person name="Sacco F."/>
        </authorList>
    </citation>
    <scope>NUCLEOTIDE SEQUENCE [LARGE SCALE GENOMIC DNA]</scope>
    <source>
        <strain evidence="2 3">RO10H11247</strain>
    </source>
</reference>
<evidence type="ECO:0000313" key="3">
    <source>
        <dbReference type="Proteomes" id="UP000037035"/>
    </source>
</evidence>
<proteinExistence type="predicted"/>
<name>A0A0L6UWU7_9BASI</name>
<protein>
    <submittedName>
        <fullName evidence="2">Uncharacterized protein</fullName>
    </submittedName>
</protein>
<accession>A0A0L6UWU7</accession>
<evidence type="ECO:0000313" key="2">
    <source>
        <dbReference type="EMBL" id="KNZ52330.1"/>
    </source>
</evidence>
<organism evidence="2 3">
    <name type="scientific">Puccinia sorghi</name>
    <dbReference type="NCBI Taxonomy" id="27349"/>
    <lineage>
        <taxon>Eukaryota</taxon>
        <taxon>Fungi</taxon>
        <taxon>Dikarya</taxon>
        <taxon>Basidiomycota</taxon>
        <taxon>Pucciniomycotina</taxon>
        <taxon>Pucciniomycetes</taxon>
        <taxon>Pucciniales</taxon>
        <taxon>Pucciniaceae</taxon>
        <taxon>Puccinia</taxon>
    </lineage>
</organism>
<keyword evidence="1" id="KW-0472">Membrane</keyword>
<feature type="transmembrane region" description="Helical" evidence="1">
    <location>
        <begin position="447"/>
        <end position="468"/>
    </location>
</feature>
<gene>
    <name evidence="2" type="ORF">VP01_3615g1</name>
</gene>
<sequence>MEIKNMRGCIQAYFFMYMLIMSKKNKRNMGKTYEKSAQLLVFHASPSTPAFQDYNVDCFPWPVDFSHSPLFINKYTHIFMFVYILRMKKRSFCENFDDRWDTTTKRDIAMTRQDLIFPVENNFMWDDCECVVRAQRSILWILQAFLLLSFIERNLQHGKSFNIFSLPTSLGIFGFDVYNKAWTAWGLLNQGSQAISTLSLFQHHMQIKDEEQWHKSIPESGHKILIVMMVEMHMDIYCINCIPQNLFNYFCKVSFKFYSHTFISFKHNFPIYFRLNVINLPFFRVHYTGFLMIFIPQEKTSFFCGYTLTCFLQVETQLRFGHFHFVPKFGLEILFMKLLKFMEKIKIMTPPKNWELLNVNKIANEKKNYCLATYKRKPSASQGHLGDEFNIIKMLHFDPQKVLMVHPTPGVVGTSSGLHLQSLWVECQRPFFYLGLALYGPKMFYRFCPFLLFFLNLCYSFILILSFMCKTRVCASRNVKAGVELDSPQFASTPAFLIYHGYNMMFTFASNTGNQATCQDSSNSQILSQKSKILLIKRGPFHRGYSPRIYESWARYIYRLPHLKITLTVIAIDVIWQRKIQKKHAHTFWTFFVWMFLIHTFSALNLTQIYLGGQLLLQVVAPHPHCHLRGPPACFFPPIGKNGDLHFIQVSNFCRGIGLLIKLQICTSQISKNYFHPFFSVLFQKLDFLLSKTVSFQIAYHDLHSSLSYPGFDTHQHLLSAIFSSRCQQKCSSWSHLLLPLQLYWY</sequence>
<dbReference type="EMBL" id="LAVV01008630">
    <property type="protein sequence ID" value="KNZ52330.1"/>
    <property type="molecule type" value="Genomic_DNA"/>
</dbReference>
<dbReference type="VEuPathDB" id="FungiDB:VP01_3615g1"/>